<dbReference type="FunFam" id="3.60.15.10:FF:000005">
    <property type="entry name" value="Cleavage and polyadenylation specificity factor subunit 3"/>
    <property type="match status" value="1"/>
</dbReference>
<evidence type="ECO:0000259" key="18">
    <source>
        <dbReference type="SMART" id="SM01027"/>
    </source>
</evidence>
<dbReference type="GO" id="GO:0003723">
    <property type="term" value="F:RNA binding"/>
    <property type="evidence" value="ECO:0007669"/>
    <property type="project" value="UniProtKB-KW"/>
</dbReference>
<dbReference type="SMART" id="SM01098">
    <property type="entry name" value="CPSF73-100_C"/>
    <property type="match status" value="1"/>
</dbReference>
<dbReference type="Pfam" id="PF07521">
    <property type="entry name" value="RMMBL"/>
    <property type="match status" value="1"/>
</dbReference>
<dbReference type="InterPro" id="IPR011108">
    <property type="entry name" value="RMMBL"/>
</dbReference>
<dbReference type="GO" id="GO:0046872">
    <property type="term" value="F:metal ion binding"/>
    <property type="evidence" value="ECO:0007669"/>
    <property type="project" value="UniProtKB-KW"/>
</dbReference>
<feature type="domain" description="Beta-Casp" evidence="18">
    <location>
        <begin position="246"/>
        <end position="396"/>
    </location>
</feature>
<evidence type="ECO:0000256" key="15">
    <source>
        <dbReference type="ARBA" id="ARBA00068487"/>
    </source>
</evidence>
<dbReference type="Gene3D" id="3.40.50.1110">
    <property type="entry name" value="SGNH hydrolase"/>
    <property type="match status" value="1"/>
</dbReference>
<dbReference type="GO" id="GO:0004534">
    <property type="term" value="F:5'-3' RNA exonuclease activity"/>
    <property type="evidence" value="ECO:0007669"/>
    <property type="project" value="TreeGrafter"/>
</dbReference>
<dbReference type="Pfam" id="PF00657">
    <property type="entry name" value="Lipase_GDSL"/>
    <property type="match status" value="1"/>
</dbReference>
<dbReference type="InterPro" id="IPR022712">
    <property type="entry name" value="Beta_Casp"/>
</dbReference>
<keyword evidence="3" id="KW-0507">mRNA processing</keyword>
<evidence type="ECO:0000256" key="2">
    <source>
        <dbReference type="ARBA" id="ARBA00004123"/>
    </source>
</evidence>
<evidence type="ECO:0000256" key="6">
    <source>
        <dbReference type="ARBA" id="ARBA00022759"/>
    </source>
</evidence>
<dbReference type="SMART" id="SM00849">
    <property type="entry name" value="Lactamase_B"/>
    <property type="match status" value="1"/>
</dbReference>
<protein>
    <recommendedName>
        <fullName evidence="15">Cleavage and polyadenylation specificity factor subunit 3</fullName>
    </recommendedName>
    <alternativeName>
        <fullName evidence="16">Cleavage and polyadenylation specificity factor 73 kDa subunit</fullName>
    </alternativeName>
    <alternativeName>
        <fullName evidence="13">Isoamyl acetate-hydrolyzing esterase 1 homolog</fullName>
    </alternativeName>
</protein>
<dbReference type="Proteomes" id="UP000028990">
    <property type="component" value="Unassembled WGS sequence"/>
</dbReference>
<reference evidence="20 21" key="1">
    <citation type="submission" date="2013-11" db="EMBL/GenBank/DDBJ databases">
        <title>The Damaraland mole rat (Fukomys damarensis) genome and evolution of African mole rats.</title>
        <authorList>
            <person name="Gladyshev V.N."/>
            <person name="Fang X."/>
        </authorList>
    </citation>
    <scope>NUCLEOTIDE SEQUENCE [LARGE SCALE GENOMIC DNA]</scope>
    <source>
        <tissue evidence="20">Liver</tissue>
    </source>
</reference>
<dbReference type="InterPro" id="IPR036514">
    <property type="entry name" value="SGNH_hydro_sf"/>
</dbReference>
<comment type="similarity">
    <text evidence="14">Belongs to the metallo-beta-lactamase superfamily. RNA-metabolizing metallo-beta-lactamase-like family. CPSF3 subfamily.</text>
</comment>
<dbReference type="GO" id="GO:0004521">
    <property type="term" value="F:RNA endonuclease activity"/>
    <property type="evidence" value="ECO:0007669"/>
    <property type="project" value="TreeGrafter"/>
</dbReference>
<evidence type="ECO:0000256" key="14">
    <source>
        <dbReference type="ARBA" id="ARBA00061099"/>
    </source>
</evidence>
<evidence type="ECO:0000256" key="11">
    <source>
        <dbReference type="ARBA" id="ARBA00024673"/>
    </source>
</evidence>
<dbReference type="eggNOG" id="KOG1137">
    <property type="taxonomic scope" value="Eukaryota"/>
</dbReference>
<evidence type="ECO:0000256" key="5">
    <source>
        <dbReference type="ARBA" id="ARBA00022723"/>
    </source>
</evidence>
<dbReference type="InterPro" id="IPR021718">
    <property type="entry name" value="CPSF73-100_C"/>
</dbReference>
<dbReference type="InterPro" id="IPR050698">
    <property type="entry name" value="MBL"/>
</dbReference>
<dbReference type="GO" id="GO:0006398">
    <property type="term" value="P:mRNA 3'-end processing by stem-loop binding and cleavage"/>
    <property type="evidence" value="ECO:0007669"/>
    <property type="project" value="TreeGrafter"/>
</dbReference>
<evidence type="ECO:0000256" key="3">
    <source>
        <dbReference type="ARBA" id="ARBA00022664"/>
    </source>
</evidence>
<dbReference type="PANTHER" id="PTHR11203:SF11">
    <property type="entry name" value="CLEAVAGE AND POLYADENYLATION SPECIFICITY FACTOR SUBUNIT 3"/>
    <property type="match status" value="1"/>
</dbReference>
<dbReference type="SMART" id="SM01027">
    <property type="entry name" value="Beta-Casp"/>
    <property type="match status" value="1"/>
</dbReference>
<gene>
    <name evidence="20" type="ORF">H920_07405</name>
</gene>
<evidence type="ECO:0000256" key="16">
    <source>
        <dbReference type="ARBA" id="ARBA00076286"/>
    </source>
</evidence>
<keyword evidence="9" id="KW-0694">RNA-binding</keyword>
<evidence type="ECO:0000313" key="20">
    <source>
        <dbReference type="EMBL" id="KFO31214.1"/>
    </source>
</evidence>
<keyword evidence="10" id="KW-0539">Nucleus</keyword>
<sequence>MSAIPAEESDQLLIRPLGAGQEVGRSCIILEFKGRKIMLDCGIHPGLEGMDALPYIDLIDPAEIDLLLISHFHLDHCGALPWFLQKTSFKGRTFMTHATKAIYRWLLSDYVKVSNISADDMLYTETDLEESMDKIETINFHEVKEVAGIKFWCYHAGHVLGAAMFMIEIAGVKLLYTGDFSRQEDRHLMAAEIPNIKPDILIIESTYGTHIHEKREEREARFCNTVHDIVNRGGRGLIPVFALGRAQELLLILGDVRALEELSQRSRLGSFIEKRGLVPAALHEYWQNHPELHDIPIYYASSLAKKCMAVYQTYVHAMNDKIRKQININNPFVFKHISNLKSMDHFDDIGPSVVMASPGMMQSGLSRELFESWCTDKRNGVIIAGYCVEGTLAKHIMSEPEEIATMSGQKLPLKMSVDYISFSAHTDYQQTSEFIRALKPPHVILVHGEQNEMARLKAALIREYEDNDEVHIEVHNPRNTEAVTLNFRGEKLAKVMGFLADKKPEQGQRVSGILVKRNFNYHILSPCDLSNYTDLAMSTVRQTQAIPYTGPFHLLSYQLRKLTGDVEELEIQEKPALKVFRNITVIQEPGMVILEWLANPSNDMYADTVTTVILEVQSNPKIRKSAAQKVSKKLETHVYSKRLETMLQDIFGEDCVSVKDGSILSVTVDGKTANVNLDTRSVECEEGSEDDESLREMVELAAQRLHDALTPCACADRPADHRLQLHTGVTWVLQTLQHLCKFSFQQGGWGAALAARLVRKCDVLNRGFSGYNTRWAKIILPRLMGSGDSPAAVTVFFGANDSSLREENPRQHVPLEEYAANLSCMVRYLGSVGVAESRVILVTPPPLCEAAWEEWCTAQGHRLNRRNSVAGEYARACVQVAHDYGTDVLDLWTLMQKDQDFSTYLSDGLHLSPKGNDFVFSHLWPLVEKKVSALPLLLPNWKDVAEANPELSQLGEGGHSSTS</sequence>
<dbReference type="CDD" id="cd01838">
    <property type="entry name" value="Isoamyl_acetate_hydrolase_like"/>
    <property type="match status" value="1"/>
</dbReference>
<accession>A0A091DGI9</accession>
<evidence type="ECO:0000256" key="4">
    <source>
        <dbReference type="ARBA" id="ARBA00022722"/>
    </source>
</evidence>
<dbReference type="AlphaFoldDB" id="A0A091DGI9"/>
<dbReference type="SUPFAM" id="SSF56281">
    <property type="entry name" value="Metallo-hydrolase/oxidoreductase"/>
    <property type="match status" value="1"/>
</dbReference>
<dbReference type="InterPro" id="IPR036866">
    <property type="entry name" value="RibonucZ/Hydroxyglut_hydro"/>
</dbReference>
<dbReference type="Pfam" id="PF11718">
    <property type="entry name" value="CPSF73-100_C"/>
    <property type="match status" value="1"/>
</dbReference>
<dbReference type="InterPro" id="IPR001279">
    <property type="entry name" value="Metallo-B-lactamas"/>
</dbReference>
<comment type="function">
    <text evidence="11">Probable lipase.</text>
</comment>
<evidence type="ECO:0000256" key="9">
    <source>
        <dbReference type="ARBA" id="ARBA00022884"/>
    </source>
</evidence>
<name>A0A091DGI9_FUKDA</name>
<dbReference type="SUPFAM" id="SSF52266">
    <property type="entry name" value="SGNH hydrolase"/>
    <property type="match status" value="1"/>
</dbReference>
<keyword evidence="7" id="KW-0378">Hydrolase</keyword>
<dbReference type="Gene3D" id="3.40.50.10890">
    <property type="match status" value="1"/>
</dbReference>
<keyword evidence="6" id="KW-0255">Endonuclease</keyword>
<dbReference type="GO" id="GO:0005847">
    <property type="term" value="C:mRNA cleavage and polyadenylation specificity factor complex"/>
    <property type="evidence" value="ECO:0007669"/>
    <property type="project" value="UniProtKB-ARBA"/>
</dbReference>
<feature type="domain" description="Pre-mRNA 3'-end-processing endonuclease polyadenylation factor C-term" evidence="19">
    <location>
        <begin position="506"/>
        <end position="712"/>
    </location>
</feature>
<evidence type="ECO:0000259" key="19">
    <source>
        <dbReference type="SMART" id="SM01098"/>
    </source>
</evidence>
<dbReference type="InterPro" id="IPR001087">
    <property type="entry name" value="GDSL"/>
</dbReference>
<organism evidence="20 21">
    <name type="scientific">Fukomys damarensis</name>
    <name type="common">Damaraland mole rat</name>
    <name type="synonym">Cryptomys damarensis</name>
    <dbReference type="NCBI Taxonomy" id="885580"/>
    <lineage>
        <taxon>Eukaryota</taxon>
        <taxon>Metazoa</taxon>
        <taxon>Chordata</taxon>
        <taxon>Craniata</taxon>
        <taxon>Vertebrata</taxon>
        <taxon>Euteleostomi</taxon>
        <taxon>Mammalia</taxon>
        <taxon>Eutheria</taxon>
        <taxon>Euarchontoglires</taxon>
        <taxon>Glires</taxon>
        <taxon>Rodentia</taxon>
        <taxon>Hystricomorpha</taxon>
        <taxon>Bathyergidae</taxon>
        <taxon>Fukomys</taxon>
    </lineage>
</organism>
<keyword evidence="8" id="KW-0862">Zinc</keyword>
<dbReference type="CDD" id="cd16292">
    <property type="entry name" value="CPSF3-like_MBL-fold"/>
    <property type="match status" value="1"/>
</dbReference>
<evidence type="ECO:0000259" key="17">
    <source>
        <dbReference type="SMART" id="SM00849"/>
    </source>
</evidence>
<dbReference type="EMBL" id="KN122310">
    <property type="protein sequence ID" value="KFO31214.1"/>
    <property type="molecule type" value="Genomic_DNA"/>
</dbReference>
<comment type="similarity">
    <text evidence="12">Belongs to the 'GDSL' lipolytic enzyme family. IAH1 subfamily.</text>
</comment>
<evidence type="ECO:0000256" key="8">
    <source>
        <dbReference type="ARBA" id="ARBA00022833"/>
    </source>
</evidence>
<proteinExistence type="inferred from homology"/>
<evidence type="ECO:0000313" key="21">
    <source>
        <dbReference type="Proteomes" id="UP000028990"/>
    </source>
</evidence>
<comment type="subcellular location">
    <subcellularLocation>
        <location evidence="2">Nucleus</location>
    </subcellularLocation>
</comment>
<keyword evidence="4" id="KW-0540">Nuclease</keyword>
<comment type="cofactor">
    <cofactor evidence="1">
        <name>Zn(2+)</name>
        <dbReference type="ChEBI" id="CHEBI:29105"/>
    </cofactor>
</comment>
<evidence type="ECO:0000256" key="12">
    <source>
        <dbReference type="ARBA" id="ARBA00025755"/>
    </source>
</evidence>
<dbReference type="Pfam" id="PF00753">
    <property type="entry name" value="Lactamase_B"/>
    <property type="match status" value="1"/>
</dbReference>
<evidence type="ECO:0000256" key="7">
    <source>
        <dbReference type="ARBA" id="ARBA00022801"/>
    </source>
</evidence>
<evidence type="ECO:0000256" key="10">
    <source>
        <dbReference type="ARBA" id="ARBA00023242"/>
    </source>
</evidence>
<keyword evidence="5" id="KW-0479">Metal-binding</keyword>
<dbReference type="PANTHER" id="PTHR11203">
    <property type="entry name" value="CLEAVAGE AND POLYADENYLATION SPECIFICITY FACTOR FAMILY MEMBER"/>
    <property type="match status" value="1"/>
</dbReference>
<evidence type="ECO:0000256" key="1">
    <source>
        <dbReference type="ARBA" id="ARBA00001947"/>
    </source>
</evidence>
<dbReference type="FunFam" id="3.40.50.1110:FF:000002">
    <property type="entry name" value="isoamyl acetate-hydrolyzing esterase 1 homolog"/>
    <property type="match status" value="1"/>
</dbReference>
<dbReference type="FunFam" id="3.40.50.10890:FF:000001">
    <property type="entry name" value="Cleavage and polyadenylation specificity factor subunit 3"/>
    <property type="match status" value="1"/>
</dbReference>
<dbReference type="Pfam" id="PF10996">
    <property type="entry name" value="Beta-Casp"/>
    <property type="match status" value="1"/>
</dbReference>
<evidence type="ECO:0000256" key="13">
    <source>
        <dbReference type="ARBA" id="ARBA00026152"/>
    </source>
</evidence>
<dbReference type="STRING" id="885580.ENSFDAP00000004781"/>
<keyword evidence="21" id="KW-1185">Reference proteome</keyword>
<feature type="domain" description="Metallo-beta-lactamase" evidence="17">
    <location>
        <begin position="24"/>
        <end position="234"/>
    </location>
</feature>
<dbReference type="Gene3D" id="3.60.15.10">
    <property type="entry name" value="Ribonuclease Z/Hydroxyacylglutathione hydrolase-like"/>
    <property type="match status" value="2"/>
</dbReference>